<evidence type="ECO:0000256" key="4">
    <source>
        <dbReference type="ARBA" id="ARBA00022741"/>
    </source>
</evidence>
<dbReference type="InterPro" id="IPR001977">
    <property type="entry name" value="Depp_CoAkinase"/>
</dbReference>
<comment type="catalytic activity">
    <reaction evidence="8">
        <text>3'-dephospho-CoA + ATP = ADP + CoA + H(+)</text>
        <dbReference type="Rhea" id="RHEA:18245"/>
        <dbReference type="ChEBI" id="CHEBI:15378"/>
        <dbReference type="ChEBI" id="CHEBI:30616"/>
        <dbReference type="ChEBI" id="CHEBI:57287"/>
        <dbReference type="ChEBI" id="CHEBI:57328"/>
        <dbReference type="ChEBI" id="CHEBI:456216"/>
        <dbReference type="EC" id="2.7.1.24"/>
    </reaction>
</comment>
<gene>
    <name evidence="8" type="primary">coaE</name>
    <name evidence="10" type="ORF">SAMN05192534_10473</name>
</gene>
<evidence type="ECO:0000256" key="1">
    <source>
        <dbReference type="ARBA" id="ARBA00009018"/>
    </source>
</evidence>
<evidence type="ECO:0000256" key="2">
    <source>
        <dbReference type="ARBA" id="ARBA00022490"/>
    </source>
</evidence>
<reference evidence="11" key="1">
    <citation type="submission" date="2016-10" db="EMBL/GenBank/DDBJ databases">
        <authorList>
            <person name="Varghese N."/>
            <person name="Submissions S."/>
        </authorList>
    </citation>
    <scope>NUCLEOTIDE SEQUENCE [LARGE SCALE GENOMIC DNA]</scope>
    <source>
        <strain evidence="11">DSM 21632</strain>
    </source>
</reference>
<dbReference type="GO" id="GO:0015937">
    <property type="term" value="P:coenzyme A biosynthetic process"/>
    <property type="evidence" value="ECO:0007669"/>
    <property type="project" value="UniProtKB-UniRule"/>
</dbReference>
<organism evidence="10 11">
    <name type="scientific">Alteribacillus persepolensis</name>
    <dbReference type="NCBI Taxonomy" id="568899"/>
    <lineage>
        <taxon>Bacteria</taxon>
        <taxon>Bacillati</taxon>
        <taxon>Bacillota</taxon>
        <taxon>Bacilli</taxon>
        <taxon>Bacillales</taxon>
        <taxon>Bacillaceae</taxon>
        <taxon>Alteribacillus</taxon>
    </lineage>
</organism>
<comment type="function">
    <text evidence="8">Catalyzes the phosphorylation of the 3'-hydroxyl group of dephosphocoenzyme A to form coenzyme A.</text>
</comment>
<dbReference type="CDD" id="cd02022">
    <property type="entry name" value="DPCK"/>
    <property type="match status" value="1"/>
</dbReference>
<dbReference type="PANTHER" id="PTHR10695:SF46">
    <property type="entry name" value="BIFUNCTIONAL COENZYME A SYNTHASE-RELATED"/>
    <property type="match status" value="1"/>
</dbReference>
<evidence type="ECO:0000313" key="10">
    <source>
        <dbReference type="EMBL" id="SDH33493.1"/>
    </source>
</evidence>
<dbReference type="InterPro" id="IPR027417">
    <property type="entry name" value="P-loop_NTPase"/>
</dbReference>
<protein>
    <recommendedName>
        <fullName evidence="8 9">Dephospho-CoA kinase</fullName>
        <ecNumber evidence="8 9">2.7.1.24</ecNumber>
    </recommendedName>
    <alternativeName>
        <fullName evidence="8">Dephosphocoenzyme A kinase</fullName>
    </alternativeName>
</protein>
<keyword evidence="3 8" id="KW-0808">Transferase</keyword>
<dbReference type="Proteomes" id="UP000199163">
    <property type="component" value="Unassembled WGS sequence"/>
</dbReference>
<dbReference type="AlphaFoldDB" id="A0A1G8BK75"/>
<dbReference type="HAMAP" id="MF_00376">
    <property type="entry name" value="Dephospho_CoA_kinase"/>
    <property type="match status" value="1"/>
</dbReference>
<keyword evidence="4 8" id="KW-0547">Nucleotide-binding</keyword>
<dbReference type="PROSITE" id="PS51219">
    <property type="entry name" value="DPCK"/>
    <property type="match status" value="1"/>
</dbReference>
<dbReference type="FunFam" id="3.40.50.300:FF:000991">
    <property type="entry name" value="Dephospho-CoA kinase"/>
    <property type="match status" value="1"/>
</dbReference>
<keyword evidence="5 8" id="KW-0418">Kinase</keyword>
<dbReference type="NCBIfam" id="TIGR00152">
    <property type="entry name" value="dephospho-CoA kinase"/>
    <property type="match status" value="1"/>
</dbReference>
<name>A0A1G8BK75_9BACI</name>
<proteinExistence type="inferred from homology"/>
<keyword evidence="6 8" id="KW-0067">ATP-binding</keyword>
<dbReference type="OrthoDB" id="9812943at2"/>
<evidence type="ECO:0000256" key="5">
    <source>
        <dbReference type="ARBA" id="ARBA00022777"/>
    </source>
</evidence>
<accession>A0A1G8BK75</accession>
<comment type="similarity">
    <text evidence="1 8">Belongs to the CoaE family.</text>
</comment>
<dbReference type="EMBL" id="FNDK01000004">
    <property type="protein sequence ID" value="SDH33493.1"/>
    <property type="molecule type" value="Genomic_DNA"/>
</dbReference>
<dbReference type="Pfam" id="PF01121">
    <property type="entry name" value="CoaE"/>
    <property type="match status" value="1"/>
</dbReference>
<comment type="subcellular location">
    <subcellularLocation>
        <location evidence="8">Cytoplasm</location>
    </subcellularLocation>
</comment>
<keyword evidence="11" id="KW-1185">Reference proteome</keyword>
<dbReference type="GO" id="GO:0005524">
    <property type="term" value="F:ATP binding"/>
    <property type="evidence" value="ECO:0007669"/>
    <property type="project" value="UniProtKB-UniRule"/>
</dbReference>
<dbReference type="UniPathway" id="UPA00241">
    <property type="reaction ID" value="UER00356"/>
</dbReference>
<keyword evidence="2 8" id="KW-0963">Cytoplasm</keyword>
<dbReference type="Gene3D" id="3.40.50.300">
    <property type="entry name" value="P-loop containing nucleotide triphosphate hydrolases"/>
    <property type="match status" value="1"/>
</dbReference>
<comment type="pathway">
    <text evidence="8">Cofactor biosynthesis; coenzyme A biosynthesis; CoA from (R)-pantothenate: step 5/5.</text>
</comment>
<dbReference type="GO" id="GO:0004140">
    <property type="term" value="F:dephospho-CoA kinase activity"/>
    <property type="evidence" value="ECO:0007669"/>
    <property type="project" value="UniProtKB-UniRule"/>
</dbReference>
<dbReference type="PANTHER" id="PTHR10695">
    <property type="entry name" value="DEPHOSPHO-COA KINASE-RELATED"/>
    <property type="match status" value="1"/>
</dbReference>
<keyword evidence="7 8" id="KW-0173">Coenzyme A biosynthesis</keyword>
<dbReference type="EC" id="2.7.1.24" evidence="8 9"/>
<evidence type="ECO:0000313" key="11">
    <source>
        <dbReference type="Proteomes" id="UP000199163"/>
    </source>
</evidence>
<sequence>MIIGLTGGIASGKSLIANEIKAYNIPVIDADYIAKEVVEPGEAAYEKVVEEFGVGILEKDGTIARKELGRLVFGDEKKRQILNQIMHPAIRQRMIEKKKHYQTQGYEHVVLDIPLLIESQLQHMVDKVLLIYVDAATQKDRLIKRDQAGEEDADNRIASQMPLKDKKVHADAVIDNNGTRESSQKQLVDIFKQWNIL</sequence>
<evidence type="ECO:0000256" key="3">
    <source>
        <dbReference type="ARBA" id="ARBA00022679"/>
    </source>
</evidence>
<evidence type="ECO:0000256" key="6">
    <source>
        <dbReference type="ARBA" id="ARBA00022840"/>
    </source>
</evidence>
<dbReference type="GO" id="GO:0005737">
    <property type="term" value="C:cytoplasm"/>
    <property type="evidence" value="ECO:0007669"/>
    <property type="project" value="UniProtKB-SubCell"/>
</dbReference>
<dbReference type="SUPFAM" id="SSF52540">
    <property type="entry name" value="P-loop containing nucleoside triphosphate hydrolases"/>
    <property type="match status" value="1"/>
</dbReference>
<dbReference type="RefSeq" id="WP_091271924.1">
    <property type="nucleotide sequence ID" value="NZ_FNDK01000004.1"/>
</dbReference>
<evidence type="ECO:0000256" key="9">
    <source>
        <dbReference type="NCBIfam" id="TIGR00152"/>
    </source>
</evidence>
<dbReference type="STRING" id="568899.SAMN05192534_10473"/>
<feature type="binding site" evidence="8">
    <location>
        <begin position="10"/>
        <end position="15"/>
    </location>
    <ligand>
        <name>ATP</name>
        <dbReference type="ChEBI" id="CHEBI:30616"/>
    </ligand>
</feature>
<evidence type="ECO:0000256" key="7">
    <source>
        <dbReference type="ARBA" id="ARBA00022993"/>
    </source>
</evidence>
<evidence type="ECO:0000256" key="8">
    <source>
        <dbReference type="HAMAP-Rule" id="MF_00376"/>
    </source>
</evidence>